<dbReference type="InterPro" id="IPR000086">
    <property type="entry name" value="NUDIX_hydrolase_dom"/>
</dbReference>
<accession>A0A917TBF8</accession>
<comment type="similarity">
    <text evidence="2 4">Belongs to the Nudix hydrolase family.</text>
</comment>
<evidence type="ECO:0000259" key="5">
    <source>
        <dbReference type="PROSITE" id="PS51462"/>
    </source>
</evidence>
<name>A0A917TBF8_9ACTN</name>
<dbReference type="AlphaFoldDB" id="A0A917TBF8"/>
<dbReference type="PROSITE" id="PS00893">
    <property type="entry name" value="NUDIX_BOX"/>
    <property type="match status" value="1"/>
</dbReference>
<dbReference type="Gene3D" id="3.90.79.10">
    <property type="entry name" value="Nucleoside Triphosphate Pyrophosphohydrolase"/>
    <property type="match status" value="1"/>
</dbReference>
<feature type="domain" description="Nudix hydrolase" evidence="5">
    <location>
        <begin position="17"/>
        <end position="154"/>
    </location>
</feature>
<keyword evidence="7" id="KW-1185">Reference proteome</keyword>
<dbReference type="Proteomes" id="UP000655208">
    <property type="component" value="Unassembled WGS sequence"/>
</dbReference>
<reference evidence="6" key="1">
    <citation type="journal article" date="2014" name="Int. J. Syst. Evol. Microbiol.">
        <title>Complete genome sequence of Corynebacterium casei LMG S-19264T (=DSM 44701T), isolated from a smear-ripened cheese.</title>
        <authorList>
            <consortium name="US DOE Joint Genome Institute (JGI-PGF)"/>
            <person name="Walter F."/>
            <person name="Albersmeier A."/>
            <person name="Kalinowski J."/>
            <person name="Ruckert C."/>
        </authorList>
    </citation>
    <scope>NUCLEOTIDE SEQUENCE</scope>
    <source>
        <strain evidence="6">CGMCC 4.7308</strain>
    </source>
</reference>
<sequence>MPARPGPGGYGSAVPADVRIAAYGVLVQDGAVLLTHWNEEGRTGWTLPGGGLEDLESAQQAAVREIAEETGYRADLGPVLGVDSRFVAPADRMHPNGDRPLHALRIVFAARVTGGELAHEVGGSSDEARWVPLDRVAELPLVSLVPLALGWWREHR</sequence>
<gene>
    <name evidence="6" type="ORF">GCM10011594_41060</name>
</gene>
<dbReference type="GO" id="GO:0016787">
    <property type="term" value="F:hydrolase activity"/>
    <property type="evidence" value="ECO:0007669"/>
    <property type="project" value="UniProtKB-KW"/>
</dbReference>
<dbReference type="InterPro" id="IPR015797">
    <property type="entry name" value="NUDIX_hydrolase-like_dom_sf"/>
</dbReference>
<dbReference type="PRINTS" id="PR00502">
    <property type="entry name" value="NUDIXFAMILY"/>
</dbReference>
<proteinExistence type="inferred from homology"/>
<dbReference type="PANTHER" id="PTHR43046:SF14">
    <property type="entry name" value="MUTT_NUDIX FAMILY PROTEIN"/>
    <property type="match status" value="1"/>
</dbReference>
<protein>
    <recommendedName>
        <fullName evidence="5">Nudix hydrolase domain-containing protein</fullName>
    </recommendedName>
</protein>
<keyword evidence="3 4" id="KW-0378">Hydrolase</keyword>
<evidence type="ECO:0000256" key="4">
    <source>
        <dbReference type="RuleBase" id="RU003476"/>
    </source>
</evidence>
<dbReference type="SUPFAM" id="SSF55811">
    <property type="entry name" value="Nudix"/>
    <property type="match status" value="1"/>
</dbReference>
<comment type="caution">
    <text evidence="6">The sequence shown here is derived from an EMBL/GenBank/DDBJ whole genome shotgun (WGS) entry which is preliminary data.</text>
</comment>
<evidence type="ECO:0000256" key="1">
    <source>
        <dbReference type="ARBA" id="ARBA00001946"/>
    </source>
</evidence>
<dbReference type="InterPro" id="IPR020476">
    <property type="entry name" value="Nudix_hydrolase"/>
</dbReference>
<evidence type="ECO:0000313" key="6">
    <source>
        <dbReference type="EMBL" id="GGM16796.1"/>
    </source>
</evidence>
<comment type="cofactor">
    <cofactor evidence="1">
        <name>Mg(2+)</name>
        <dbReference type="ChEBI" id="CHEBI:18420"/>
    </cofactor>
</comment>
<reference evidence="6" key="2">
    <citation type="submission" date="2020-09" db="EMBL/GenBank/DDBJ databases">
        <authorList>
            <person name="Sun Q."/>
            <person name="Zhou Y."/>
        </authorList>
    </citation>
    <scope>NUCLEOTIDE SEQUENCE</scope>
    <source>
        <strain evidence="6">CGMCC 4.7308</strain>
    </source>
</reference>
<dbReference type="PANTHER" id="PTHR43046">
    <property type="entry name" value="GDP-MANNOSE MANNOSYL HYDROLASE"/>
    <property type="match status" value="1"/>
</dbReference>
<evidence type="ECO:0000313" key="7">
    <source>
        <dbReference type="Proteomes" id="UP000655208"/>
    </source>
</evidence>
<dbReference type="EMBL" id="BMNA01000016">
    <property type="protein sequence ID" value="GGM16796.1"/>
    <property type="molecule type" value="Genomic_DNA"/>
</dbReference>
<evidence type="ECO:0000256" key="2">
    <source>
        <dbReference type="ARBA" id="ARBA00005582"/>
    </source>
</evidence>
<organism evidence="6 7">
    <name type="scientific">Nakamurella endophytica</name>
    <dbReference type="NCBI Taxonomy" id="1748367"/>
    <lineage>
        <taxon>Bacteria</taxon>
        <taxon>Bacillati</taxon>
        <taxon>Actinomycetota</taxon>
        <taxon>Actinomycetes</taxon>
        <taxon>Nakamurellales</taxon>
        <taxon>Nakamurellaceae</taxon>
        <taxon>Nakamurella</taxon>
    </lineage>
</organism>
<evidence type="ECO:0000256" key="3">
    <source>
        <dbReference type="ARBA" id="ARBA00022801"/>
    </source>
</evidence>
<dbReference type="Pfam" id="PF00293">
    <property type="entry name" value="NUDIX"/>
    <property type="match status" value="1"/>
</dbReference>
<dbReference type="PROSITE" id="PS51462">
    <property type="entry name" value="NUDIX"/>
    <property type="match status" value="1"/>
</dbReference>
<dbReference type="InterPro" id="IPR020084">
    <property type="entry name" value="NUDIX_hydrolase_CS"/>
</dbReference>